<comment type="subcellular location">
    <subcellularLocation>
        <location evidence="1">Membrane</location>
        <topology evidence="1">Multi-pass membrane protein</topology>
    </subcellularLocation>
</comment>
<dbReference type="GO" id="GO:0004252">
    <property type="term" value="F:serine-type endopeptidase activity"/>
    <property type="evidence" value="ECO:0007669"/>
    <property type="project" value="InterPro"/>
</dbReference>
<evidence type="ECO:0000256" key="6">
    <source>
        <dbReference type="ARBA" id="ARBA00022989"/>
    </source>
</evidence>
<keyword evidence="7 8" id="KW-0472">Membrane</keyword>
<dbReference type="GO" id="GO:0006508">
    <property type="term" value="P:proteolysis"/>
    <property type="evidence" value="ECO:0007669"/>
    <property type="project" value="UniProtKB-KW"/>
</dbReference>
<feature type="transmembrane region" description="Helical" evidence="8">
    <location>
        <begin position="9"/>
        <end position="28"/>
    </location>
</feature>
<evidence type="ECO:0000256" key="8">
    <source>
        <dbReference type="SAM" id="Phobius"/>
    </source>
</evidence>
<feature type="transmembrane region" description="Helical" evidence="8">
    <location>
        <begin position="126"/>
        <end position="145"/>
    </location>
</feature>
<feature type="domain" description="Peptidase S54 rhomboid" evidence="9">
    <location>
        <begin position="43"/>
        <end position="167"/>
    </location>
</feature>
<reference evidence="10" key="1">
    <citation type="journal article" date="2020" name="Nature">
        <title>Giant virus diversity and host interactions through global metagenomics.</title>
        <authorList>
            <person name="Schulz F."/>
            <person name="Roux S."/>
            <person name="Paez-Espino D."/>
            <person name="Jungbluth S."/>
            <person name="Walsh D.A."/>
            <person name="Denef V.J."/>
            <person name="McMahon K.D."/>
            <person name="Konstantinidis K.T."/>
            <person name="Eloe-Fadrosh E.A."/>
            <person name="Kyrpides N.C."/>
            <person name="Woyke T."/>
        </authorList>
    </citation>
    <scope>NUCLEOTIDE SEQUENCE</scope>
    <source>
        <strain evidence="10">GVMAG-M-3300023179-62</strain>
    </source>
</reference>
<protein>
    <recommendedName>
        <fullName evidence="9">Peptidase S54 rhomboid domain-containing protein</fullName>
    </recommendedName>
</protein>
<dbReference type="Gene3D" id="1.20.1540.10">
    <property type="entry name" value="Rhomboid-like"/>
    <property type="match status" value="1"/>
</dbReference>
<name>A0A6C0H487_9ZZZZ</name>
<keyword evidence="4 8" id="KW-0812">Transmembrane</keyword>
<proteinExistence type="inferred from homology"/>
<dbReference type="PANTHER" id="PTHR43066:SF1">
    <property type="entry name" value="RHOMBOID PROTEIN 2"/>
    <property type="match status" value="1"/>
</dbReference>
<evidence type="ECO:0000256" key="5">
    <source>
        <dbReference type="ARBA" id="ARBA00022801"/>
    </source>
</evidence>
<dbReference type="SUPFAM" id="SSF144091">
    <property type="entry name" value="Rhomboid-like"/>
    <property type="match status" value="1"/>
</dbReference>
<evidence type="ECO:0000256" key="3">
    <source>
        <dbReference type="ARBA" id="ARBA00022670"/>
    </source>
</evidence>
<dbReference type="AlphaFoldDB" id="A0A6C0H487"/>
<evidence type="ECO:0000256" key="2">
    <source>
        <dbReference type="ARBA" id="ARBA00009045"/>
    </source>
</evidence>
<dbReference type="InterPro" id="IPR035952">
    <property type="entry name" value="Rhomboid-like_sf"/>
</dbReference>
<keyword evidence="5" id="KW-0378">Hydrolase</keyword>
<feature type="transmembrane region" description="Helical" evidence="8">
    <location>
        <begin position="78"/>
        <end position="95"/>
    </location>
</feature>
<feature type="transmembrane region" description="Helical" evidence="8">
    <location>
        <begin position="48"/>
        <end position="66"/>
    </location>
</feature>
<dbReference type="InterPro" id="IPR022764">
    <property type="entry name" value="Peptidase_S54_rhomboid_dom"/>
</dbReference>
<evidence type="ECO:0000259" key="9">
    <source>
        <dbReference type="Pfam" id="PF01694"/>
    </source>
</evidence>
<dbReference type="GO" id="GO:0016020">
    <property type="term" value="C:membrane"/>
    <property type="evidence" value="ECO:0007669"/>
    <property type="project" value="UniProtKB-SubCell"/>
</dbReference>
<evidence type="ECO:0000256" key="4">
    <source>
        <dbReference type="ARBA" id="ARBA00022692"/>
    </source>
</evidence>
<keyword evidence="6 8" id="KW-1133">Transmembrane helix</keyword>
<feature type="transmembrane region" description="Helical" evidence="8">
    <location>
        <begin position="151"/>
        <end position="171"/>
    </location>
</feature>
<keyword evidence="3" id="KW-0645">Protease</keyword>
<sequence>MKAPQFKDVPVSSMLAVSIVIVFVLYLMTIIKTIPCGDNVLSSFCSNFVHVDVYHLFANLVALYALTRVERDIGVKHFSFLILFLLIFTSIMEVIAHKLFPSMPCSIGLSGILFGIMAWELTTKKGLDPLILLSIIGVVTMPSLQNPKASLIGHAVGAIAGVIGGLLWRSFADQYF</sequence>
<feature type="transmembrane region" description="Helical" evidence="8">
    <location>
        <begin position="101"/>
        <end position="119"/>
    </location>
</feature>
<comment type="similarity">
    <text evidence="2">Belongs to the peptidase S54 family.</text>
</comment>
<evidence type="ECO:0000256" key="7">
    <source>
        <dbReference type="ARBA" id="ARBA00023136"/>
    </source>
</evidence>
<accession>A0A6C0H487</accession>
<evidence type="ECO:0000313" key="10">
    <source>
        <dbReference type="EMBL" id="QHT74853.1"/>
    </source>
</evidence>
<evidence type="ECO:0000256" key="1">
    <source>
        <dbReference type="ARBA" id="ARBA00004141"/>
    </source>
</evidence>
<dbReference type="EMBL" id="MN739859">
    <property type="protein sequence ID" value="QHT74853.1"/>
    <property type="molecule type" value="Genomic_DNA"/>
</dbReference>
<organism evidence="10">
    <name type="scientific">viral metagenome</name>
    <dbReference type="NCBI Taxonomy" id="1070528"/>
    <lineage>
        <taxon>unclassified sequences</taxon>
        <taxon>metagenomes</taxon>
        <taxon>organismal metagenomes</taxon>
    </lineage>
</organism>
<dbReference type="Pfam" id="PF01694">
    <property type="entry name" value="Rhomboid"/>
    <property type="match status" value="1"/>
</dbReference>
<dbReference type="PANTHER" id="PTHR43066">
    <property type="entry name" value="RHOMBOID-RELATED PROTEIN"/>
    <property type="match status" value="1"/>
</dbReference>